<feature type="domain" description="Amidase" evidence="3">
    <location>
        <begin position="109"/>
        <end position="461"/>
    </location>
</feature>
<gene>
    <name evidence="4" type="ORF">ACFPA8_16635</name>
</gene>
<organism evidence="4 5">
    <name type="scientific">Streptomyces ovatisporus</name>
    <dbReference type="NCBI Taxonomy" id="1128682"/>
    <lineage>
        <taxon>Bacteria</taxon>
        <taxon>Bacillati</taxon>
        <taxon>Actinomycetota</taxon>
        <taxon>Actinomycetes</taxon>
        <taxon>Kitasatosporales</taxon>
        <taxon>Streptomycetaceae</taxon>
        <taxon>Streptomyces</taxon>
    </lineage>
</organism>
<dbReference type="PANTHER" id="PTHR11895:SF7">
    <property type="entry name" value="GLUTAMYL-TRNA(GLN) AMIDOTRANSFERASE SUBUNIT A, MITOCHONDRIAL"/>
    <property type="match status" value="1"/>
</dbReference>
<dbReference type="PANTHER" id="PTHR11895">
    <property type="entry name" value="TRANSAMIDASE"/>
    <property type="match status" value="1"/>
</dbReference>
<evidence type="ECO:0000313" key="4">
    <source>
        <dbReference type="EMBL" id="MFC4495757.1"/>
    </source>
</evidence>
<dbReference type="Pfam" id="PF01425">
    <property type="entry name" value="Amidase"/>
    <property type="match status" value="1"/>
</dbReference>
<comment type="similarity">
    <text evidence="1">Belongs to the amidase family.</text>
</comment>
<dbReference type="RefSeq" id="WP_386449072.1">
    <property type="nucleotide sequence ID" value="NZ_JBHSFH010000007.1"/>
</dbReference>
<comment type="caution">
    <text evidence="4">The sequence shown here is derived from an EMBL/GenBank/DDBJ whole genome shotgun (WGS) entry which is preliminary data.</text>
</comment>
<dbReference type="Proteomes" id="UP001595997">
    <property type="component" value="Unassembled WGS sequence"/>
</dbReference>
<protein>
    <submittedName>
        <fullName evidence="4">Amidase</fullName>
    </submittedName>
</protein>
<dbReference type="InterPro" id="IPR036928">
    <property type="entry name" value="AS_sf"/>
</dbReference>
<name>A0ABV9A763_9ACTN</name>
<keyword evidence="5" id="KW-1185">Reference proteome</keyword>
<evidence type="ECO:0000313" key="5">
    <source>
        <dbReference type="Proteomes" id="UP001595997"/>
    </source>
</evidence>
<dbReference type="InterPro" id="IPR000120">
    <property type="entry name" value="Amidase"/>
</dbReference>
<feature type="region of interest" description="Disordered" evidence="2">
    <location>
        <begin position="1"/>
        <end position="24"/>
    </location>
</feature>
<dbReference type="Gene3D" id="3.90.1300.10">
    <property type="entry name" value="Amidase signature (AS) domain"/>
    <property type="match status" value="1"/>
</dbReference>
<accession>A0ABV9A763</accession>
<evidence type="ECO:0000259" key="3">
    <source>
        <dbReference type="Pfam" id="PF01425"/>
    </source>
</evidence>
<evidence type="ECO:0000256" key="2">
    <source>
        <dbReference type="SAM" id="MobiDB-lite"/>
    </source>
</evidence>
<dbReference type="EMBL" id="JBHSFH010000007">
    <property type="protein sequence ID" value="MFC4495757.1"/>
    <property type="molecule type" value="Genomic_DNA"/>
</dbReference>
<sequence length="480" mass="50933">MPEQGQVAVADAHTAGGTMRAPESAVAEFVDRNRTHPAGTPVPEVPGVLALPLAERDELVRKGELSADELRDTALRWERVADQRYRACAELRGPAAGSRDAAGRGALRVGVKDTVDVRGFATRLGLRHYRHHPRESAAVVASLRHAEVNAKVVTTELNIGVGSGCVNPYFPQFDPAGSSTGSAVAVAANICDIGLGTDVLGSVRWPAGRCGVVGLRTTHDPRRLAGIFPLSPSMDAPGWVARTADDLAFAWRHLGLGDEPSAGRDSVRVGVPEELYRPGVIDAEIAEALDTTGAALTGTGHQVVSRALGELWDCRAAAWELCARDAWDAHQVWRDELVDELKPSTRTALETGAAVSDERQAEIRARMAGLRANVEAFFTGRSVDVWLMPLDPGVPRPRGTVVASSTIPDADDPAYEREVGFTPVASFAGLPAVTLPVGRGAEHGAPLAVQLIGRPGHDFALIRLAQQLTSALEPMALRPS</sequence>
<proteinExistence type="inferred from homology"/>
<evidence type="ECO:0000256" key="1">
    <source>
        <dbReference type="ARBA" id="ARBA00009199"/>
    </source>
</evidence>
<dbReference type="SUPFAM" id="SSF75304">
    <property type="entry name" value="Amidase signature (AS) enzymes"/>
    <property type="match status" value="1"/>
</dbReference>
<dbReference type="InterPro" id="IPR023631">
    <property type="entry name" value="Amidase_dom"/>
</dbReference>
<reference evidence="5" key="1">
    <citation type="journal article" date="2019" name="Int. J. Syst. Evol. Microbiol.">
        <title>The Global Catalogue of Microorganisms (GCM) 10K type strain sequencing project: providing services to taxonomists for standard genome sequencing and annotation.</title>
        <authorList>
            <consortium name="The Broad Institute Genomics Platform"/>
            <consortium name="The Broad Institute Genome Sequencing Center for Infectious Disease"/>
            <person name="Wu L."/>
            <person name="Ma J."/>
        </authorList>
    </citation>
    <scope>NUCLEOTIDE SEQUENCE [LARGE SCALE GENOMIC DNA]</scope>
    <source>
        <strain evidence="5">CGMCC 4.7357</strain>
    </source>
</reference>